<evidence type="ECO:0000256" key="3">
    <source>
        <dbReference type="ARBA" id="ARBA00022475"/>
    </source>
</evidence>
<dbReference type="OMA" id="FMNLRPQ"/>
<feature type="transmembrane region" description="Helical" evidence="8">
    <location>
        <begin position="9"/>
        <end position="32"/>
    </location>
</feature>
<dbReference type="EMBL" id="AAZO01004087">
    <property type="status" value="NOT_ANNOTATED_CDS"/>
    <property type="molecule type" value="Genomic_DNA"/>
</dbReference>
<protein>
    <submittedName>
        <fullName evidence="9 10">Protein croquemort, putative</fullName>
    </submittedName>
</protein>
<dbReference type="PANTHER" id="PTHR11923:SF114">
    <property type="entry name" value="FI02050P-RELATED"/>
    <property type="match status" value="1"/>
</dbReference>
<dbReference type="EnsemblMetazoa" id="PHUM351630-RA">
    <property type="protein sequence ID" value="PHUM351630-PA"/>
    <property type="gene ID" value="PHUM351630"/>
</dbReference>
<reference evidence="9" key="2">
    <citation type="submission" date="2007-04" db="EMBL/GenBank/DDBJ databases">
        <title>The genome of the human body louse.</title>
        <authorList>
            <consortium name="The Human Body Louse Genome Consortium"/>
            <person name="Kirkness E."/>
            <person name="Walenz B."/>
            <person name="Hass B."/>
            <person name="Bruggner R."/>
            <person name="Strausberg R."/>
        </authorList>
    </citation>
    <scope>NUCLEOTIDE SEQUENCE</scope>
    <source>
        <strain evidence="9">USDA</strain>
    </source>
</reference>
<comment type="similarity">
    <text evidence="2">Belongs to the CD36 family.</text>
</comment>
<dbReference type="OrthoDB" id="514335at2759"/>
<keyword evidence="11" id="KW-1185">Reference proteome</keyword>
<dbReference type="VEuPathDB" id="VectorBase:PHUM351630"/>
<dbReference type="GO" id="GO:0005044">
    <property type="term" value="F:scavenger receptor activity"/>
    <property type="evidence" value="ECO:0007669"/>
    <property type="project" value="TreeGrafter"/>
</dbReference>
<dbReference type="GO" id="GO:0005737">
    <property type="term" value="C:cytoplasm"/>
    <property type="evidence" value="ECO:0007669"/>
    <property type="project" value="TreeGrafter"/>
</dbReference>
<dbReference type="Pfam" id="PF01130">
    <property type="entry name" value="CD36"/>
    <property type="match status" value="1"/>
</dbReference>
<organism>
    <name type="scientific">Pediculus humanus subsp. corporis</name>
    <name type="common">Body louse</name>
    <dbReference type="NCBI Taxonomy" id="121224"/>
    <lineage>
        <taxon>Eukaryota</taxon>
        <taxon>Metazoa</taxon>
        <taxon>Ecdysozoa</taxon>
        <taxon>Arthropoda</taxon>
        <taxon>Hexapoda</taxon>
        <taxon>Insecta</taxon>
        <taxon>Pterygota</taxon>
        <taxon>Neoptera</taxon>
        <taxon>Paraneoptera</taxon>
        <taxon>Psocodea</taxon>
        <taxon>Troctomorpha</taxon>
        <taxon>Phthiraptera</taxon>
        <taxon>Anoplura</taxon>
        <taxon>Pediculidae</taxon>
        <taxon>Pediculus</taxon>
    </lineage>
</organism>
<dbReference type="EMBL" id="DS235354">
    <property type="protein sequence ID" value="EEB15152.1"/>
    <property type="molecule type" value="Genomic_DNA"/>
</dbReference>
<keyword evidence="6 8" id="KW-0472">Membrane</keyword>
<evidence type="ECO:0000313" key="11">
    <source>
        <dbReference type="Proteomes" id="UP000009046"/>
    </source>
</evidence>
<dbReference type="Proteomes" id="UP000009046">
    <property type="component" value="Unassembled WGS sequence"/>
</dbReference>
<dbReference type="RefSeq" id="XP_002427890.1">
    <property type="nucleotide sequence ID" value="XM_002427845.1"/>
</dbReference>
<feature type="transmembrane region" description="Helical" evidence="8">
    <location>
        <begin position="439"/>
        <end position="461"/>
    </location>
</feature>
<dbReference type="KEGG" id="phu:Phum_PHUM351630"/>
<dbReference type="AlphaFoldDB" id="E0VP46"/>
<evidence type="ECO:0000313" key="9">
    <source>
        <dbReference type="EMBL" id="EEB15152.1"/>
    </source>
</evidence>
<evidence type="ECO:0000256" key="8">
    <source>
        <dbReference type="SAM" id="Phobius"/>
    </source>
</evidence>
<dbReference type="CTD" id="8231977"/>
<dbReference type="InParanoid" id="E0VP46"/>
<evidence type="ECO:0000256" key="7">
    <source>
        <dbReference type="ARBA" id="ARBA00023180"/>
    </source>
</evidence>
<evidence type="ECO:0000256" key="2">
    <source>
        <dbReference type="ARBA" id="ARBA00010532"/>
    </source>
</evidence>
<accession>E0VP46</accession>
<dbReference type="PRINTS" id="PR01609">
    <property type="entry name" value="CD36FAMILY"/>
</dbReference>
<dbReference type="eggNOG" id="KOG3776">
    <property type="taxonomic scope" value="Eukaryota"/>
</dbReference>
<dbReference type="GO" id="GO:0005886">
    <property type="term" value="C:plasma membrane"/>
    <property type="evidence" value="ECO:0007669"/>
    <property type="project" value="UniProtKB-SubCell"/>
</dbReference>
<keyword evidence="3" id="KW-1003">Cell membrane</keyword>
<dbReference type="InterPro" id="IPR002159">
    <property type="entry name" value="CD36_fam"/>
</dbReference>
<evidence type="ECO:0000256" key="1">
    <source>
        <dbReference type="ARBA" id="ARBA00004236"/>
    </source>
</evidence>
<evidence type="ECO:0000313" key="10">
    <source>
        <dbReference type="EnsemblMetazoa" id="PHUM351630-PA"/>
    </source>
</evidence>
<name>E0VP46_PEDHC</name>
<evidence type="ECO:0000256" key="4">
    <source>
        <dbReference type="ARBA" id="ARBA00022692"/>
    </source>
</evidence>
<keyword evidence="7" id="KW-0325">Glycoprotein</keyword>
<dbReference type="FunCoup" id="E0VP46">
    <property type="interactions" value="43"/>
</dbReference>
<sequence length="467" mass="53686">MITIDRKSYYVLGTGIFFFLSGVILVLLWPIVFNSFWEKVLVLNPDSESYKLWIKTPMPLFLEIYLFNWTNSEEFLKNKTIKPDFSEVGPFVFQEIHEKLNISWNDDNTVTYNQKRTWYFIPEKSVDLLVPITNLNVVVYTIAKKASNLNILKKELINFLIYKYKEGLIIQKPAKQWLFEGINDSLLNFINKINPKLSPYDKFGWFYGRNESSTYDGLFNVKTGSDDIHNLGVINKWNNEHQTKFFDGNCGIVQGSTSELFPPLNNSQGDLNLFISDFCSPVSLTKSGTTVISDLEGYYYTGNENVFDNGSSFPNSKCYCSEECSPSGVRNETLCKGAPVFLSFPHFYLADSSYVNSVTGLSPNKSKHELYMIINPLTGLPLDVRAQFQINILLESLPLFSMFFNLPKIYLPMMWFRQKIELPEKLVSMGKALQFSKNLGYGMGFTISLFGFLMAIIRMMYISFKKT</sequence>
<keyword evidence="4 8" id="KW-0812">Transmembrane</keyword>
<reference evidence="9" key="1">
    <citation type="submission" date="2007-04" db="EMBL/GenBank/DDBJ databases">
        <title>Annotation of Pediculus humanus corporis strain USDA.</title>
        <authorList>
            <person name="Kirkness E."/>
            <person name="Hannick L."/>
            <person name="Hass B."/>
            <person name="Bruggner R."/>
            <person name="Lawson D."/>
            <person name="Bidwell S."/>
            <person name="Joardar V."/>
            <person name="Caler E."/>
            <person name="Walenz B."/>
            <person name="Inman J."/>
            <person name="Schobel S."/>
            <person name="Galinsky K."/>
            <person name="Amedeo P."/>
            <person name="Strausberg R."/>
        </authorList>
    </citation>
    <scope>NUCLEOTIDE SEQUENCE</scope>
    <source>
        <strain evidence="9">USDA</strain>
    </source>
</reference>
<comment type="subcellular location">
    <subcellularLocation>
        <location evidence="1">Cell membrane</location>
    </subcellularLocation>
</comment>
<gene>
    <name evidence="10" type="primary">8231977</name>
    <name evidence="9" type="ORF">Phum_PHUM351630</name>
</gene>
<evidence type="ECO:0000256" key="6">
    <source>
        <dbReference type="ARBA" id="ARBA00023136"/>
    </source>
</evidence>
<evidence type="ECO:0000256" key="5">
    <source>
        <dbReference type="ARBA" id="ARBA00022989"/>
    </source>
</evidence>
<dbReference type="HOGENOM" id="CLU_019853_5_2_1"/>
<reference evidence="10" key="3">
    <citation type="submission" date="2020-05" db="UniProtKB">
        <authorList>
            <consortium name="EnsemblMetazoa"/>
        </authorList>
    </citation>
    <scope>IDENTIFICATION</scope>
    <source>
        <strain evidence="10">USDA</strain>
    </source>
</reference>
<proteinExistence type="inferred from homology"/>
<dbReference type="GeneID" id="8231977"/>
<dbReference type="PANTHER" id="PTHR11923">
    <property type="entry name" value="SCAVENGER RECEPTOR CLASS B TYPE-1 SR-B1"/>
    <property type="match status" value="1"/>
</dbReference>
<keyword evidence="5 8" id="KW-1133">Transmembrane helix</keyword>